<accession>A0A8T2XEI6</accession>
<keyword evidence="7 8" id="KW-0472">Membrane</keyword>
<evidence type="ECO:0000256" key="7">
    <source>
        <dbReference type="ARBA" id="ARBA00023136"/>
    </source>
</evidence>
<evidence type="ECO:0000256" key="4">
    <source>
        <dbReference type="ARBA" id="ARBA00022475"/>
    </source>
</evidence>
<feature type="domain" description="Casparian strip membrane protein" evidence="9">
    <location>
        <begin position="4"/>
        <end position="116"/>
    </location>
</feature>
<evidence type="ECO:0000256" key="5">
    <source>
        <dbReference type="ARBA" id="ARBA00022692"/>
    </source>
</evidence>
<keyword evidence="5 8" id="KW-0812">Transmembrane</keyword>
<evidence type="ECO:0000256" key="2">
    <source>
        <dbReference type="ARBA" id="ARBA00007651"/>
    </source>
</evidence>
<comment type="caution">
    <text evidence="10">The sequence shown here is derived from an EMBL/GenBank/DDBJ whole genome shotgun (WGS) entry which is preliminary data.</text>
</comment>
<evidence type="ECO:0000256" key="6">
    <source>
        <dbReference type="ARBA" id="ARBA00022989"/>
    </source>
</evidence>
<keyword evidence="4 8" id="KW-1003">Cell membrane</keyword>
<evidence type="ECO:0000259" key="9">
    <source>
        <dbReference type="Pfam" id="PF04535"/>
    </source>
</evidence>
<evidence type="ECO:0000256" key="1">
    <source>
        <dbReference type="ARBA" id="ARBA00004651"/>
    </source>
</evidence>
<dbReference type="PANTHER" id="PTHR33573:SF17">
    <property type="entry name" value="CASP-LIKE PROTEIN 4D1"/>
    <property type="match status" value="1"/>
</dbReference>
<dbReference type="InterPro" id="IPR006702">
    <property type="entry name" value="CASP_dom"/>
</dbReference>
<comment type="subunit">
    <text evidence="3 8">Homodimer and heterodimers.</text>
</comment>
<dbReference type="GO" id="GO:0005886">
    <property type="term" value="C:plasma membrane"/>
    <property type="evidence" value="ECO:0007669"/>
    <property type="project" value="UniProtKB-SubCell"/>
</dbReference>
<keyword evidence="11" id="KW-1185">Reference proteome</keyword>
<name>A0A8T2XEI6_POPDE</name>
<evidence type="ECO:0000313" key="11">
    <source>
        <dbReference type="Proteomes" id="UP000807159"/>
    </source>
</evidence>
<dbReference type="EMBL" id="JACEGQ020000012">
    <property type="protein sequence ID" value="KAH8491975.1"/>
    <property type="molecule type" value="Genomic_DNA"/>
</dbReference>
<dbReference type="Pfam" id="PF04535">
    <property type="entry name" value="CASP_dom"/>
    <property type="match status" value="1"/>
</dbReference>
<proteinExistence type="inferred from homology"/>
<dbReference type="PANTHER" id="PTHR33573">
    <property type="entry name" value="CASP-LIKE PROTEIN 4A4"/>
    <property type="match status" value="1"/>
</dbReference>
<evidence type="ECO:0000313" key="10">
    <source>
        <dbReference type="EMBL" id="KAH8491975.1"/>
    </source>
</evidence>
<feature type="transmembrane region" description="Helical" evidence="8">
    <location>
        <begin position="152"/>
        <end position="174"/>
    </location>
</feature>
<comment type="similarity">
    <text evidence="2 8">Belongs to the Casparian strip membrane proteins (CASP) family.</text>
</comment>
<dbReference type="Proteomes" id="UP000807159">
    <property type="component" value="Chromosome 12"/>
</dbReference>
<comment type="subcellular location">
    <subcellularLocation>
        <location evidence="1 8">Cell membrane</location>
        <topology evidence="1 8">Multi-pass membrane protein</topology>
    </subcellularLocation>
</comment>
<gene>
    <name evidence="10" type="ORF">H0E87_021535</name>
</gene>
<keyword evidence="6 8" id="KW-1133">Transmembrane helix</keyword>
<protein>
    <recommendedName>
        <fullName evidence="8">CASP-like protein</fullName>
    </recommendedName>
</protein>
<organism evidence="10 11">
    <name type="scientific">Populus deltoides</name>
    <name type="common">Eastern poplar</name>
    <name type="synonym">Eastern cottonwood</name>
    <dbReference type="NCBI Taxonomy" id="3696"/>
    <lineage>
        <taxon>Eukaryota</taxon>
        <taxon>Viridiplantae</taxon>
        <taxon>Streptophyta</taxon>
        <taxon>Embryophyta</taxon>
        <taxon>Tracheophyta</taxon>
        <taxon>Spermatophyta</taxon>
        <taxon>Magnoliopsida</taxon>
        <taxon>eudicotyledons</taxon>
        <taxon>Gunneridae</taxon>
        <taxon>Pentapetalae</taxon>
        <taxon>rosids</taxon>
        <taxon>fabids</taxon>
        <taxon>Malpighiales</taxon>
        <taxon>Salicaceae</taxon>
        <taxon>Saliceae</taxon>
        <taxon>Populus</taxon>
    </lineage>
</organism>
<feature type="transmembrane region" description="Helical" evidence="8">
    <location>
        <begin position="12"/>
        <end position="34"/>
    </location>
</feature>
<sequence length="255" mass="27792">MGSRAIAISTLVLRIFTLLALVACVVLFITNTFRDAVFDDGSKVTFKDLTTYRFVLSTAVIGAAYTLLQLPFALYYALTEKRLIKLDILPELDLYGDKIIAFLLASGVGAGFAVSVEIKSLLNDLFDAFAIAGFQDTEDSKALNDKFLNKGIIATSALAFGFVCMALVSVLSSVNRTKTTKDVMRIMLNYASLCSAVESLSSASSSPVHIMMGEAHIVPRNRRASIYSPETWVPNWSSSLEVFMNQQTEAKPGLD</sequence>
<feature type="transmembrane region" description="Helical" evidence="8">
    <location>
        <begin position="99"/>
        <end position="116"/>
    </location>
</feature>
<reference evidence="10" key="1">
    <citation type="journal article" date="2021" name="J. Hered.">
        <title>Genome Assembly of Salicaceae Populus deltoides (Eastern Cottonwood) I-69 Based on Nanopore Sequencing and Hi-C Technologies.</title>
        <authorList>
            <person name="Bai S."/>
            <person name="Wu H."/>
            <person name="Zhang J."/>
            <person name="Pan Z."/>
            <person name="Zhao W."/>
            <person name="Li Z."/>
            <person name="Tong C."/>
        </authorList>
    </citation>
    <scope>NUCLEOTIDE SEQUENCE</scope>
    <source>
        <tissue evidence="10">Leaf</tissue>
    </source>
</reference>
<evidence type="ECO:0000256" key="8">
    <source>
        <dbReference type="RuleBase" id="RU361233"/>
    </source>
</evidence>
<feature type="transmembrane region" description="Helical" evidence="8">
    <location>
        <begin position="54"/>
        <end position="78"/>
    </location>
</feature>
<dbReference type="AlphaFoldDB" id="A0A8T2XEI6"/>
<evidence type="ECO:0000256" key="3">
    <source>
        <dbReference type="ARBA" id="ARBA00011489"/>
    </source>
</evidence>